<protein>
    <recommendedName>
        <fullName evidence="2">UPF0250 protein DES49_2802</fullName>
    </recommendedName>
</protein>
<evidence type="ECO:0000256" key="2">
    <source>
        <dbReference type="HAMAP-Rule" id="MF_00659"/>
    </source>
</evidence>
<name>A0A4R7JMC2_9GAMM</name>
<evidence type="ECO:0000313" key="4">
    <source>
        <dbReference type="Proteomes" id="UP000295830"/>
    </source>
</evidence>
<dbReference type="Proteomes" id="UP000295830">
    <property type="component" value="Unassembled WGS sequence"/>
</dbReference>
<comment type="similarity">
    <text evidence="1 2">Belongs to the UPF0250 family.</text>
</comment>
<dbReference type="RefSeq" id="WP_133737028.1">
    <property type="nucleotide sequence ID" value="NZ_SOAX01000007.1"/>
</dbReference>
<sequence>MSQTKGPEIEFPCHYPIKVIGDHTEDFAHEVTRVIQRFDPGFDPASMTAQPSRNSRFISVRVAFYAASESQIRELFEALKATGRVHMVV</sequence>
<dbReference type="SUPFAM" id="SSF117991">
    <property type="entry name" value="YbeD/HP0495-like"/>
    <property type="match status" value="1"/>
</dbReference>
<dbReference type="PANTHER" id="PTHR38036">
    <property type="entry name" value="UPF0250 PROTEIN YBED"/>
    <property type="match status" value="1"/>
</dbReference>
<evidence type="ECO:0000256" key="1">
    <source>
        <dbReference type="ARBA" id="ARBA00008460"/>
    </source>
</evidence>
<organism evidence="3 4">
    <name type="scientific">Halospina denitrificans</name>
    <dbReference type="NCBI Taxonomy" id="332522"/>
    <lineage>
        <taxon>Bacteria</taxon>
        <taxon>Pseudomonadati</taxon>
        <taxon>Pseudomonadota</taxon>
        <taxon>Gammaproteobacteria</taxon>
        <taxon>Halospina</taxon>
    </lineage>
</organism>
<proteinExistence type="inferred from homology"/>
<dbReference type="AlphaFoldDB" id="A0A4R7JMC2"/>
<evidence type="ECO:0000313" key="3">
    <source>
        <dbReference type="EMBL" id="TDT37839.1"/>
    </source>
</evidence>
<reference evidence="3 4" key="1">
    <citation type="submission" date="2019-03" db="EMBL/GenBank/DDBJ databases">
        <title>Genomic Encyclopedia of Type Strains, Phase IV (KMG-IV): sequencing the most valuable type-strain genomes for metagenomic binning, comparative biology and taxonomic classification.</title>
        <authorList>
            <person name="Goeker M."/>
        </authorList>
    </citation>
    <scope>NUCLEOTIDE SEQUENCE [LARGE SCALE GENOMIC DNA]</scope>
    <source>
        <strain evidence="3 4">DSM 15505</strain>
    </source>
</reference>
<comment type="caution">
    <text evidence="3">The sequence shown here is derived from an EMBL/GenBank/DDBJ whole genome shotgun (WGS) entry which is preliminary data.</text>
</comment>
<dbReference type="Gene3D" id="3.30.70.260">
    <property type="match status" value="1"/>
</dbReference>
<dbReference type="InterPro" id="IPR007454">
    <property type="entry name" value="UPF0250_YbeD-like"/>
</dbReference>
<keyword evidence="4" id="KW-1185">Reference proteome</keyword>
<dbReference type="PANTHER" id="PTHR38036:SF1">
    <property type="entry name" value="UPF0250 PROTEIN YBED"/>
    <property type="match status" value="1"/>
</dbReference>
<gene>
    <name evidence="3" type="ORF">DES49_2802</name>
</gene>
<dbReference type="OrthoDB" id="9793424at2"/>
<dbReference type="InterPro" id="IPR027471">
    <property type="entry name" value="YbeD-like_sf"/>
</dbReference>
<dbReference type="EMBL" id="SOAX01000007">
    <property type="protein sequence ID" value="TDT37839.1"/>
    <property type="molecule type" value="Genomic_DNA"/>
</dbReference>
<dbReference type="Pfam" id="PF04359">
    <property type="entry name" value="DUF493"/>
    <property type="match status" value="1"/>
</dbReference>
<dbReference type="GO" id="GO:0005829">
    <property type="term" value="C:cytosol"/>
    <property type="evidence" value="ECO:0007669"/>
    <property type="project" value="TreeGrafter"/>
</dbReference>
<accession>A0A4R7JMC2</accession>
<dbReference type="HAMAP" id="MF_00659">
    <property type="entry name" value="UPF0250"/>
    <property type="match status" value="1"/>
</dbReference>